<evidence type="ECO:0000256" key="1">
    <source>
        <dbReference type="SAM" id="Coils"/>
    </source>
</evidence>
<feature type="domain" description="Fungal-type protein kinase" evidence="3">
    <location>
        <begin position="302"/>
        <end position="520"/>
    </location>
</feature>
<dbReference type="PANTHER" id="PTHR38248">
    <property type="entry name" value="FUNK1 6"/>
    <property type="match status" value="1"/>
</dbReference>
<gene>
    <name evidence="4" type="ORF">WOLCODRAFT_167872</name>
</gene>
<dbReference type="AlphaFoldDB" id="A0A2H3JAM3"/>
<feature type="compositionally biased region" description="Low complexity" evidence="2">
    <location>
        <begin position="269"/>
        <end position="281"/>
    </location>
</feature>
<feature type="compositionally biased region" description="Polar residues" evidence="2">
    <location>
        <begin position="722"/>
        <end position="735"/>
    </location>
</feature>
<dbReference type="Pfam" id="PF17667">
    <property type="entry name" value="Pkinase_fungal"/>
    <property type="match status" value="1"/>
</dbReference>
<evidence type="ECO:0000256" key="2">
    <source>
        <dbReference type="SAM" id="MobiDB-lite"/>
    </source>
</evidence>
<dbReference type="GO" id="GO:0004672">
    <property type="term" value="F:protein kinase activity"/>
    <property type="evidence" value="ECO:0007669"/>
    <property type="project" value="InterPro"/>
</dbReference>
<sequence length="786" mass="86863">MSKTFPDIVGLLSGTSLDQEAPWAQIGLVVEVKGANHLDPMDSESQRASADLVRIVESALNLLSAHGALYAYVLHVLGCSARIYRFDHASAIVSRRFDYIDAHEFILKFFYRLLHPSYSSDIALNGQDDFSCVVSENFVKGLGIPGLIAEDLYRNRVLTLPSVGRQYLTLRPVHFSPRLFSRATLVREGLEVFWCPLPEDRRLTQGNSDNTGRSSRRKGKGPASDNTWSLTPDGQARVDDADGSSLAIKNSGTSGVPAKRARRGGSVHASADPPQASSSSACDGLSHGFQVRHVIIKEQHRQTERVNEAVHYDKIKANLKKRKIPRYGLADMLYGEDLGETFSVHVTVSATVSDPTNGPRNERSHMRIVLDIVGEPLTKVTSTKQLVQAIRDAIIGHLLAYLSGVLHRDVSIGNVMLVRNRVAEFLGFICDLDYGSPIDSSKVRWKGIHGTPFHGVTLRGTPLSKKERDRLNELEDELKERTGTMEFMAMELIDAEPSDDVFHQVYHDLESFFWLLVWVVLRHTKHDHPEGEGAFGFIFGAITPRQVKERKESLFNKDIFAVKGNAPLSRLLLRLQSMVSEAYVWTGPEFKHVQQIPVPLTYDAILEAFDEALNMEGWPEDNAAIPFKTSYSKTDGRVDIKISSGVIGTSSVHKMDEAGPAPSSGGGNAPSSQHASQGSQDAETTSNLPKHSTRRGAKARSSRRQANGRGIKRKQPIWTRSIARQTGVSAETSSIAAGLPTTEPGSTAAGSRSAEQLRKRCRAKDWSELMPPRDMHDRKAKRAWRG</sequence>
<evidence type="ECO:0000313" key="4">
    <source>
        <dbReference type="EMBL" id="PCH39280.1"/>
    </source>
</evidence>
<dbReference type="InterPro" id="IPR011009">
    <property type="entry name" value="Kinase-like_dom_sf"/>
</dbReference>
<dbReference type="InterPro" id="IPR040976">
    <property type="entry name" value="Pkinase_fungal"/>
</dbReference>
<protein>
    <recommendedName>
        <fullName evidence="3">Fungal-type protein kinase domain-containing protein</fullName>
    </recommendedName>
</protein>
<dbReference type="EMBL" id="KB467976">
    <property type="protein sequence ID" value="PCH39280.1"/>
    <property type="molecule type" value="Genomic_DNA"/>
</dbReference>
<feature type="compositionally biased region" description="Polar residues" evidence="2">
    <location>
        <begin position="673"/>
        <end position="690"/>
    </location>
</feature>
<evidence type="ECO:0000313" key="5">
    <source>
        <dbReference type="Proteomes" id="UP000218811"/>
    </source>
</evidence>
<dbReference type="PANTHER" id="PTHR38248:SF2">
    <property type="entry name" value="FUNK1 11"/>
    <property type="match status" value="1"/>
</dbReference>
<evidence type="ECO:0000259" key="3">
    <source>
        <dbReference type="Pfam" id="PF17667"/>
    </source>
</evidence>
<dbReference type="InterPro" id="IPR008266">
    <property type="entry name" value="Tyr_kinase_AS"/>
</dbReference>
<dbReference type="SUPFAM" id="SSF56112">
    <property type="entry name" value="Protein kinase-like (PK-like)"/>
    <property type="match status" value="1"/>
</dbReference>
<dbReference type="OMA" id="HPQHQTY"/>
<reference evidence="4 5" key="1">
    <citation type="journal article" date="2012" name="Science">
        <title>The Paleozoic origin of enzymatic lignin decomposition reconstructed from 31 fungal genomes.</title>
        <authorList>
            <person name="Floudas D."/>
            <person name="Binder M."/>
            <person name="Riley R."/>
            <person name="Barry K."/>
            <person name="Blanchette R.A."/>
            <person name="Henrissat B."/>
            <person name="Martinez A.T."/>
            <person name="Otillar R."/>
            <person name="Spatafora J.W."/>
            <person name="Yadav J.S."/>
            <person name="Aerts A."/>
            <person name="Benoit I."/>
            <person name="Boyd A."/>
            <person name="Carlson A."/>
            <person name="Copeland A."/>
            <person name="Coutinho P.M."/>
            <person name="de Vries R.P."/>
            <person name="Ferreira P."/>
            <person name="Findley K."/>
            <person name="Foster B."/>
            <person name="Gaskell J."/>
            <person name="Glotzer D."/>
            <person name="Gorecki P."/>
            <person name="Heitman J."/>
            <person name="Hesse C."/>
            <person name="Hori C."/>
            <person name="Igarashi K."/>
            <person name="Jurgens J.A."/>
            <person name="Kallen N."/>
            <person name="Kersten P."/>
            <person name="Kohler A."/>
            <person name="Kuees U."/>
            <person name="Kumar T.K.A."/>
            <person name="Kuo A."/>
            <person name="LaButti K."/>
            <person name="Larrondo L.F."/>
            <person name="Lindquist E."/>
            <person name="Ling A."/>
            <person name="Lombard V."/>
            <person name="Lucas S."/>
            <person name="Lundell T."/>
            <person name="Martin R."/>
            <person name="McLaughlin D.J."/>
            <person name="Morgenstern I."/>
            <person name="Morin E."/>
            <person name="Murat C."/>
            <person name="Nagy L.G."/>
            <person name="Nolan M."/>
            <person name="Ohm R.A."/>
            <person name="Patyshakuliyeva A."/>
            <person name="Rokas A."/>
            <person name="Ruiz-Duenas F.J."/>
            <person name="Sabat G."/>
            <person name="Salamov A."/>
            <person name="Samejima M."/>
            <person name="Schmutz J."/>
            <person name="Slot J.C."/>
            <person name="St John F."/>
            <person name="Stenlid J."/>
            <person name="Sun H."/>
            <person name="Sun S."/>
            <person name="Syed K."/>
            <person name="Tsang A."/>
            <person name="Wiebenga A."/>
            <person name="Young D."/>
            <person name="Pisabarro A."/>
            <person name="Eastwood D.C."/>
            <person name="Martin F."/>
            <person name="Cullen D."/>
            <person name="Grigoriev I.V."/>
            <person name="Hibbett D.S."/>
        </authorList>
    </citation>
    <scope>NUCLEOTIDE SEQUENCE [LARGE SCALE GENOMIC DNA]</scope>
    <source>
        <strain evidence="4 5">MD-104</strain>
    </source>
</reference>
<proteinExistence type="predicted"/>
<keyword evidence="1" id="KW-0175">Coiled coil</keyword>
<keyword evidence="5" id="KW-1185">Reference proteome</keyword>
<feature type="coiled-coil region" evidence="1">
    <location>
        <begin position="464"/>
        <end position="491"/>
    </location>
</feature>
<accession>A0A2H3JAM3</accession>
<dbReference type="PROSITE" id="PS00109">
    <property type="entry name" value="PROTEIN_KINASE_TYR"/>
    <property type="match status" value="1"/>
</dbReference>
<dbReference type="Proteomes" id="UP000218811">
    <property type="component" value="Unassembled WGS sequence"/>
</dbReference>
<feature type="region of interest" description="Disordered" evidence="2">
    <location>
        <begin position="204"/>
        <end position="284"/>
    </location>
</feature>
<organism evidence="4 5">
    <name type="scientific">Wolfiporia cocos (strain MD-104)</name>
    <name type="common">Brown rot fungus</name>
    <dbReference type="NCBI Taxonomy" id="742152"/>
    <lineage>
        <taxon>Eukaryota</taxon>
        <taxon>Fungi</taxon>
        <taxon>Dikarya</taxon>
        <taxon>Basidiomycota</taxon>
        <taxon>Agaricomycotina</taxon>
        <taxon>Agaricomycetes</taxon>
        <taxon>Polyporales</taxon>
        <taxon>Phaeolaceae</taxon>
        <taxon>Wolfiporia</taxon>
    </lineage>
</organism>
<dbReference type="OrthoDB" id="5584477at2759"/>
<feature type="compositionally biased region" description="Basic residues" evidence="2">
    <location>
        <begin position="691"/>
        <end position="703"/>
    </location>
</feature>
<feature type="region of interest" description="Disordered" evidence="2">
    <location>
        <begin position="651"/>
        <end position="786"/>
    </location>
</feature>
<feature type="compositionally biased region" description="Polar residues" evidence="2">
    <location>
        <begin position="204"/>
        <end position="213"/>
    </location>
</feature>
<feature type="compositionally biased region" description="Basic and acidic residues" evidence="2">
    <location>
        <begin position="755"/>
        <end position="777"/>
    </location>
</feature>
<name>A0A2H3JAM3_WOLCO</name>
<feature type="compositionally biased region" description="Polar residues" evidence="2">
    <location>
        <begin position="743"/>
        <end position="754"/>
    </location>
</feature>